<evidence type="ECO:0000256" key="5">
    <source>
        <dbReference type="HAMAP-Rule" id="MF_02126"/>
    </source>
</evidence>
<feature type="binding site" evidence="5">
    <location>
        <begin position="123"/>
        <end position="127"/>
    </location>
    <ligand>
        <name>S-adenosyl-L-methionine</name>
        <dbReference type="ChEBI" id="CHEBI:59789"/>
    </ligand>
</feature>
<protein>
    <recommendedName>
        <fullName evidence="5">Release factor glutamine methyltransferase</fullName>
        <shortName evidence="5">RF MTase</shortName>
        <ecNumber evidence="5">2.1.1.297</ecNumber>
    </recommendedName>
    <alternativeName>
        <fullName evidence="5">N5-glutamine methyltransferase PrmC</fullName>
    </alternativeName>
    <alternativeName>
        <fullName evidence="5">Protein-(glutamine-N5) MTase PrmC</fullName>
    </alternativeName>
    <alternativeName>
        <fullName evidence="5">Protein-glutamine N-methyltransferase PrmC</fullName>
    </alternativeName>
</protein>
<dbReference type="OrthoDB" id="9800643at2"/>
<dbReference type="Proteomes" id="UP000290958">
    <property type="component" value="Unassembled WGS sequence"/>
</dbReference>
<dbReference type="EC" id="2.1.1.297" evidence="5"/>
<organism evidence="8 9">
    <name type="scientific">Sphingobium fluviale</name>
    <dbReference type="NCBI Taxonomy" id="2506423"/>
    <lineage>
        <taxon>Bacteria</taxon>
        <taxon>Pseudomonadati</taxon>
        <taxon>Pseudomonadota</taxon>
        <taxon>Alphaproteobacteria</taxon>
        <taxon>Sphingomonadales</taxon>
        <taxon>Sphingomonadaceae</taxon>
        <taxon>Sphingobium</taxon>
    </lineage>
</organism>
<feature type="binding site" evidence="5">
    <location>
        <position position="189"/>
    </location>
    <ligand>
        <name>S-adenosyl-L-methionine</name>
        <dbReference type="ChEBI" id="CHEBI:59789"/>
    </ligand>
</feature>
<dbReference type="InterPro" id="IPR004556">
    <property type="entry name" value="HemK-like"/>
</dbReference>
<dbReference type="PROSITE" id="PS00092">
    <property type="entry name" value="N6_MTASE"/>
    <property type="match status" value="1"/>
</dbReference>
<comment type="caution">
    <text evidence="8">The sequence shown here is derived from an EMBL/GenBank/DDBJ whole genome shotgun (WGS) entry which is preliminary data.</text>
</comment>
<dbReference type="NCBIfam" id="TIGR03534">
    <property type="entry name" value="RF_mod_PrmC"/>
    <property type="match status" value="1"/>
</dbReference>
<evidence type="ECO:0000256" key="3">
    <source>
        <dbReference type="ARBA" id="ARBA00022691"/>
    </source>
</evidence>
<dbReference type="PANTHER" id="PTHR18895">
    <property type="entry name" value="HEMK METHYLTRANSFERASE"/>
    <property type="match status" value="1"/>
</dbReference>
<dbReference type="InterPro" id="IPR050320">
    <property type="entry name" value="N5-glutamine_MTase"/>
</dbReference>
<feature type="binding site" evidence="5">
    <location>
        <begin position="189"/>
        <end position="192"/>
    </location>
    <ligand>
        <name>substrate</name>
    </ligand>
</feature>
<dbReference type="InterPro" id="IPR040758">
    <property type="entry name" value="PrmC_N"/>
</dbReference>
<comment type="similarity">
    <text evidence="5">Belongs to the protein N5-glutamine methyltransferase family. PrmC subfamily.</text>
</comment>
<proteinExistence type="inferred from homology"/>
<sequence>MNSKESISAAEALREAAIRLAAVSDTPRLDAELLMAHAAGLERGALLLRLRDMKEPEGFAALVERRLAHEPVSQIVGTREFWTLTLTVTRDVLTPRPDSETLIEAAVAHFAGSEGPKRVLDLGTGSGALLLAALSQWPSATGIGVDISGEALAVARGNALRCGLGGRAELVEGDWFAGIEERFDLILANPPYIATSAVLPRDVVDYEPHGALFAGPDGLDAYRVLAPNMGRHLASGGMAAVEIGHDQGVSAAALFAANGLGVSVFNDLGGRQRCLKLVRL</sequence>
<dbReference type="Gene3D" id="3.40.50.150">
    <property type="entry name" value="Vaccinia Virus protein VP39"/>
    <property type="match status" value="1"/>
</dbReference>
<accession>A0A4Q1KKJ9</accession>
<dbReference type="SUPFAM" id="SSF53335">
    <property type="entry name" value="S-adenosyl-L-methionine-dependent methyltransferases"/>
    <property type="match status" value="1"/>
</dbReference>
<dbReference type="InterPro" id="IPR019874">
    <property type="entry name" value="RF_methyltr_PrmC"/>
</dbReference>
<dbReference type="Pfam" id="PF17827">
    <property type="entry name" value="PrmC_N"/>
    <property type="match status" value="1"/>
</dbReference>
<evidence type="ECO:0000256" key="1">
    <source>
        <dbReference type="ARBA" id="ARBA00022603"/>
    </source>
</evidence>
<dbReference type="GO" id="GO:0032259">
    <property type="term" value="P:methylation"/>
    <property type="evidence" value="ECO:0007669"/>
    <property type="project" value="UniProtKB-KW"/>
</dbReference>
<dbReference type="AlphaFoldDB" id="A0A4Q1KKJ9"/>
<gene>
    <name evidence="5 8" type="primary">prmC</name>
    <name evidence="8" type="ORF">EQG66_03460</name>
</gene>
<evidence type="ECO:0000313" key="8">
    <source>
        <dbReference type="EMBL" id="RXR30393.1"/>
    </source>
</evidence>
<dbReference type="HAMAP" id="MF_02126">
    <property type="entry name" value="RF_methyltr_PrmC"/>
    <property type="match status" value="1"/>
</dbReference>
<dbReference type="GO" id="GO:0003676">
    <property type="term" value="F:nucleic acid binding"/>
    <property type="evidence" value="ECO:0007669"/>
    <property type="project" value="InterPro"/>
</dbReference>
<dbReference type="CDD" id="cd02440">
    <property type="entry name" value="AdoMet_MTases"/>
    <property type="match status" value="1"/>
</dbReference>
<dbReference type="EMBL" id="SBKP01000002">
    <property type="protein sequence ID" value="RXR30393.1"/>
    <property type="molecule type" value="Genomic_DNA"/>
</dbReference>
<keyword evidence="1 5" id="KW-0489">Methyltransferase</keyword>
<comment type="catalytic activity">
    <reaction evidence="4 5">
        <text>L-glutaminyl-[peptide chain release factor] + S-adenosyl-L-methionine = N(5)-methyl-L-glutaminyl-[peptide chain release factor] + S-adenosyl-L-homocysteine + H(+)</text>
        <dbReference type="Rhea" id="RHEA:42896"/>
        <dbReference type="Rhea" id="RHEA-COMP:10271"/>
        <dbReference type="Rhea" id="RHEA-COMP:10272"/>
        <dbReference type="ChEBI" id="CHEBI:15378"/>
        <dbReference type="ChEBI" id="CHEBI:30011"/>
        <dbReference type="ChEBI" id="CHEBI:57856"/>
        <dbReference type="ChEBI" id="CHEBI:59789"/>
        <dbReference type="ChEBI" id="CHEBI:61891"/>
        <dbReference type="EC" id="2.1.1.297"/>
    </reaction>
</comment>
<dbReference type="Pfam" id="PF05175">
    <property type="entry name" value="MTS"/>
    <property type="match status" value="1"/>
</dbReference>
<dbReference type="PANTHER" id="PTHR18895:SF74">
    <property type="entry name" value="MTRF1L RELEASE FACTOR GLUTAMINE METHYLTRANSFERASE"/>
    <property type="match status" value="1"/>
</dbReference>
<comment type="function">
    <text evidence="5">Methylates the class 1 translation termination release factors RF1/PrfA and RF2/PrfB on the glutamine residue of the universally conserved GGQ motif.</text>
</comment>
<dbReference type="RefSeq" id="WP_129403143.1">
    <property type="nucleotide sequence ID" value="NZ_SBKP01000002.1"/>
</dbReference>
<dbReference type="InterPro" id="IPR029063">
    <property type="entry name" value="SAM-dependent_MTases_sf"/>
</dbReference>
<name>A0A4Q1KKJ9_9SPHN</name>
<keyword evidence="9" id="KW-1185">Reference proteome</keyword>
<keyword evidence="2 5" id="KW-0808">Transferase</keyword>
<evidence type="ECO:0000259" key="7">
    <source>
        <dbReference type="Pfam" id="PF17827"/>
    </source>
</evidence>
<feature type="binding site" evidence="5">
    <location>
        <position position="175"/>
    </location>
    <ligand>
        <name>S-adenosyl-L-methionine</name>
        <dbReference type="ChEBI" id="CHEBI:59789"/>
    </ligand>
</feature>
<dbReference type="InterPro" id="IPR007848">
    <property type="entry name" value="Small_mtfrase_dom"/>
</dbReference>
<feature type="binding site" evidence="5">
    <location>
        <position position="146"/>
    </location>
    <ligand>
        <name>S-adenosyl-L-methionine</name>
        <dbReference type="ChEBI" id="CHEBI:59789"/>
    </ligand>
</feature>
<reference evidence="9" key="1">
    <citation type="submission" date="2019-01" db="EMBL/GenBank/DDBJ databases">
        <title>Cytophagaceae bacterium strain CAR-16.</title>
        <authorList>
            <person name="Chen W.-M."/>
        </authorList>
    </citation>
    <scope>NUCLEOTIDE SEQUENCE [LARGE SCALE GENOMIC DNA]</scope>
    <source>
        <strain evidence="9">CHR27</strain>
    </source>
</reference>
<evidence type="ECO:0000313" key="9">
    <source>
        <dbReference type="Proteomes" id="UP000290958"/>
    </source>
</evidence>
<feature type="domain" description="Methyltransferase small" evidence="6">
    <location>
        <begin position="116"/>
        <end position="197"/>
    </location>
</feature>
<dbReference type="NCBIfam" id="TIGR00536">
    <property type="entry name" value="hemK_fam"/>
    <property type="match status" value="1"/>
</dbReference>
<dbReference type="GO" id="GO:0102559">
    <property type="term" value="F:peptide chain release factor N(5)-glutamine methyltransferase activity"/>
    <property type="evidence" value="ECO:0007669"/>
    <property type="project" value="UniProtKB-EC"/>
</dbReference>
<feature type="domain" description="Release factor glutamine methyltransferase N-terminal" evidence="7">
    <location>
        <begin position="11"/>
        <end position="77"/>
    </location>
</feature>
<evidence type="ECO:0000256" key="2">
    <source>
        <dbReference type="ARBA" id="ARBA00022679"/>
    </source>
</evidence>
<dbReference type="Gene3D" id="1.10.8.10">
    <property type="entry name" value="DNA helicase RuvA subunit, C-terminal domain"/>
    <property type="match status" value="1"/>
</dbReference>
<dbReference type="InterPro" id="IPR002052">
    <property type="entry name" value="DNA_methylase_N6_adenine_CS"/>
</dbReference>
<evidence type="ECO:0000256" key="4">
    <source>
        <dbReference type="ARBA" id="ARBA00048391"/>
    </source>
</evidence>
<evidence type="ECO:0000259" key="6">
    <source>
        <dbReference type="Pfam" id="PF05175"/>
    </source>
</evidence>
<keyword evidence="3 5" id="KW-0949">S-adenosyl-L-methionine</keyword>